<name>A0ACC1A6U6_9ROSI</name>
<dbReference type="EMBL" id="CM047908">
    <property type="protein sequence ID" value="KAJ0082012.1"/>
    <property type="molecule type" value="Genomic_DNA"/>
</dbReference>
<comment type="caution">
    <text evidence="1">The sequence shown here is derived from an EMBL/GenBank/DDBJ whole genome shotgun (WGS) entry which is preliminary data.</text>
</comment>
<sequence length="90" mass="10963">MPILCFQFVDYWCLLIYRLLNFLVLCFRLKCGDLQPKLLVWWSRRNFMPLKEDPSFYHRLKMSMETLIRPTRLLQSHISNGQQVWRISGI</sequence>
<reference evidence="2" key="1">
    <citation type="journal article" date="2023" name="G3 (Bethesda)">
        <title>Genome assembly and association tests identify interacting loci associated with vigor, precocity, and sex in interspecific pistachio rootstocks.</title>
        <authorList>
            <person name="Palmer W."/>
            <person name="Jacygrad E."/>
            <person name="Sagayaradj S."/>
            <person name="Cavanaugh K."/>
            <person name="Han R."/>
            <person name="Bertier L."/>
            <person name="Beede B."/>
            <person name="Kafkas S."/>
            <person name="Golino D."/>
            <person name="Preece J."/>
            <person name="Michelmore R."/>
        </authorList>
    </citation>
    <scope>NUCLEOTIDE SEQUENCE [LARGE SCALE GENOMIC DNA]</scope>
</reference>
<evidence type="ECO:0000313" key="2">
    <source>
        <dbReference type="Proteomes" id="UP001164250"/>
    </source>
</evidence>
<organism evidence="1 2">
    <name type="scientific">Pistacia atlantica</name>
    <dbReference type="NCBI Taxonomy" id="434234"/>
    <lineage>
        <taxon>Eukaryota</taxon>
        <taxon>Viridiplantae</taxon>
        <taxon>Streptophyta</taxon>
        <taxon>Embryophyta</taxon>
        <taxon>Tracheophyta</taxon>
        <taxon>Spermatophyta</taxon>
        <taxon>Magnoliopsida</taxon>
        <taxon>eudicotyledons</taxon>
        <taxon>Gunneridae</taxon>
        <taxon>Pentapetalae</taxon>
        <taxon>rosids</taxon>
        <taxon>malvids</taxon>
        <taxon>Sapindales</taxon>
        <taxon>Anacardiaceae</taxon>
        <taxon>Pistacia</taxon>
    </lineage>
</organism>
<evidence type="ECO:0000313" key="1">
    <source>
        <dbReference type="EMBL" id="KAJ0082012.1"/>
    </source>
</evidence>
<dbReference type="Proteomes" id="UP001164250">
    <property type="component" value="Chromosome 12"/>
</dbReference>
<gene>
    <name evidence="1" type="ORF">Patl1_11251</name>
</gene>
<protein>
    <submittedName>
        <fullName evidence="1">Uncharacterized protein</fullName>
    </submittedName>
</protein>
<proteinExistence type="predicted"/>
<keyword evidence="2" id="KW-1185">Reference proteome</keyword>
<accession>A0ACC1A6U6</accession>